<organism evidence="9 10">
    <name type="scientific">Pseudohongiella nitratireducens</name>
    <dbReference type="NCBI Taxonomy" id="1768907"/>
    <lineage>
        <taxon>Bacteria</taxon>
        <taxon>Pseudomonadati</taxon>
        <taxon>Pseudomonadota</taxon>
        <taxon>Gammaproteobacteria</taxon>
        <taxon>Pseudomonadales</taxon>
        <taxon>Pseudohongiellaceae</taxon>
        <taxon>Pseudohongiella</taxon>
    </lineage>
</organism>
<reference evidence="9" key="1">
    <citation type="journal article" date="2014" name="Int. J. Syst. Evol. Microbiol.">
        <title>Complete genome sequence of Corynebacterium casei LMG S-19264T (=DSM 44701T), isolated from a smear-ripened cheese.</title>
        <authorList>
            <consortium name="US DOE Joint Genome Institute (JGI-PGF)"/>
            <person name="Walter F."/>
            <person name="Albersmeier A."/>
            <person name="Kalinowski J."/>
            <person name="Ruckert C."/>
        </authorList>
    </citation>
    <scope>NUCLEOTIDE SEQUENCE</scope>
    <source>
        <strain evidence="9">CGMCC 1.15425</strain>
    </source>
</reference>
<dbReference type="GO" id="GO:0030170">
    <property type="term" value="F:pyridoxal phosphate binding"/>
    <property type="evidence" value="ECO:0007669"/>
    <property type="project" value="InterPro"/>
</dbReference>
<dbReference type="PRINTS" id="PR00799">
    <property type="entry name" value="TRANSAMINASE"/>
</dbReference>
<comment type="subunit">
    <text evidence="3">Homodimer.</text>
</comment>
<keyword evidence="5" id="KW-0808">Transferase</keyword>
<feature type="coiled-coil region" evidence="7">
    <location>
        <begin position="304"/>
        <end position="331"/>
    </location>
</feature>
<dbReference type="CDD" id="cd00609">
    <property type="entry name" value="AAT_like"/>
    <property type="match status" value="1"/>
</dbReference>
<dbReference type="GO" id="GO:0005829">
    <property type="term" value="C:cytosol"/>
    <property type="evidence" value="ECO:0007669"/>
    <property type="project" value="TreeGrafter"/>
</dbReference>
<dbReference type="FunFam" id="3.40.640.10:FF:000066">
    <property type="entry name" value="Aspartate aminotransferase"/>
    <property type="match status" value="1"/>
</dbReference>
<comment type="similarity">
    <text evidence="2">Belongs to the class-I pyridoxal-phosphate-dependent aminotransferase family.</text>
</comment>
<comment type="caution">
    <text evidence="9">The sequence shown here is derived from an EMBL/GenBank/DDBJ whole genome shotgun (WGS) entry which is preliminary data.</text>
</comment>
<dbReference type="GO" id="GO:0004838">
    <property type="term" value="F:L-tyrosine-2-oxoglutarate transaminase activity"/>
    <property type="evidence" value="ECO:0007669"/>
    <property type="project" value="TreeGrafter"/>
</dbReference>
<protein>
    <submittedName>
        <fullName evidence="9">Aminotransferase</fullName>
    </submittedName>
</protein>
<proteinExistence type="inferred from homology"/>
<dbReference type="PANTHER" id="PTHR11879">
    <property type="entry name" value="ASPARTATE AMINOTRANSFERASE"/>
    <property type="match status" value="1"/>
</dbReference>
<reference evidence="9" key="2">
    <citation type="submission" date="2020-09" db="EMBL/GenBank/DDBJ databases">
        <authorList>
            <person name="Sun Q."/>
            <person name="Zhou Y."/>
        </authorList>
    </citation>
    <scope>NUCLEOTIDE SEQUENCE</scope>
    <source>
        <strain evidence="9">CGMCC 1.15425</strain>
    </source>
</reference>
<keyword evidence="10" id="KW-1185">Reference proteome</keyword>
<dbReference type="OrthoDB" id="9766445at2"/>
<evidence type="ECO:0000256" key="3">
    <source>
        <dbReference type="ARBA" id="ARBA00011738"/>
    </source>
</evidence>
<dbReference type="InterPro" id="IPR004839">
    <property type="entry name" value="Aminotransferase_I/II_large"/>
</dbReference>
<evidence type="ECO:0000313" key="10">
    <source>
        <dbReference type="Proteomes" id="UP000627715"/>
    </source>
</evidence>
<dbReference type="InterPro" id="IPR015424">
    <property type="entry name" value="PyrdxlP-dep_Trfase"/>
</dbReference>
<dbReference type="GO" id="GO:0033585">
    <property type="term" value="P:L-phenylalanine biosynthetic process from chorismate via phenylpyruvate"/>
    <property type="evidence" value="ECO:0007669"/>
    <property type="project" value="TreeGrafter"/>
</dbReference>
<name>A0A917GVL4_9GAMM</name>
<dbReference type="SUPFAM" id="SSF53383">
    <property type="entry name" value="PLP-dependent transferases"/>
    <property type="match status" value="1"/>
</dbReference>
<dbReference type="Proteomes" id="UP000627715">
    <property type="component" value="Unassembled WGS sequence"/>
</dbReference>
<accession>A0A917GVL4</accession>
<gene>
    <name evidence="9" type="primary">aspC</name>
    <name evidence="9" type="ORF">GCM10011403_13700</name>
</gene>
<evidence type="ECO:0000256" key="5">
    <source>
        <dbReference type="ARBA" id="ARBA00022679"/>
    </source>
</evidence>
<dbReference type="InterPro" id="IPR015421">
    <property type="entry name" value="PyrdxlP-dep_Trfase_major"/>
</dbReference>
<dbReference type="InterPro" id="IPR000796">
    <property type="entry name" value="Asp_trans"/>
</dbReference>
<evidence type="ECO:0000256" key="4">
    <source>
        <dbReference type="ARBA" id="ARBA00022576"/>
    </source>
</evidence>
<dbReference type="Gene3D" id="3.40.640.10">
    <property type="entry name" value="Type I PLP-dependent aspartate aminotransferase-like (Major domain)"/>
    <property type="match status" value="1"/>
</dbReference>
<dbReference type="Gene3D" id="3.90.1150.10">
    <property type="entry name" value="Aspartate Aminotransferase, domain 1"/>
    <property type="match status" value="1"/>
</dbReference>
<dbReference type="PANTHER" id="PTHR11879:SF22">
    <property type="entry name" value="ASPARTATE AMINOTRANSFERASE, MITOCHONDRIAL"/>
    <property type="match status" value="1"/>
</dbReference>
<evidence type="ECO:0000256" key="2">
    <source>
        <dbReference type="ARBA" id="ARBA00007441"/>
    </source>
</evidence>
<dbReference type="NCBIfam" id="NF006719">
    <property type="entry name" value="PRK09257.1"/>
    <property type="match status" value="1"/>
</dbReference>
<dbReference type="GO" id="GO:0004069">
    <property type="term" value="F:L-aspartate:2-oxoglutarate aminotransferase activity"/>
    <property type="evidence" value="ECO:0007669"/>
    <property type="project" value="TreeGrafter"/>
</dbReference>
<dbReference type="AlphaFoldDB" id="A0A917GVL4"/>
<keyword evidence="6" id="KW-0663">Pyridoxal phosphate</keyword>
<evidence type="ECO:0000256" key="7">
    <source>
        <dbReference type="SAM" id="Coils"/>
    </source>
</evidence>
<dbReference type="Pfam" id="PF00155">
    <property type="entry name" value="Aminotran_1_2"/>
    <property type="match status" value="1"/>
</dbReference>
<sequence>MFDQLSSLPPDPILGLMAAYRADSNPNKIDLGVGVYKDETGTTPVMKAVKAAESRLLSTQNSKAYVGPVGLDTFNDSVAELVFGKELTRKLGARRVTFQTPGGCGGLRLAAEFIQRIKPGSRILVSDPTWANHVPLLGDAGLEIETYPYYDRGCHSIRFDEMMAVLANAGPNDLVLLHGCCHNPCGADLTTEQWQAVATLADKNGFIPFIDLAYHGLGDGLDEDAYGLRLLAETVPEMIVVNSCSKNFGLYRERTGGLSIITTSEQSSRAAASQVAAIARGIYSMPPDHGASVVAEILQDDTLRQQWDNELREVRQRINALRSQLVTALKARQVAEDFSFIEREKGMFSFLGLSVAQVQTLVTDYSVYLVDSSRINVAGINNSNIDYLADAIANVVASPSA</sequence>
<comment type="cofactor">
    <cofactor evidence="1">
        <name>pyridoxal 5'-phosphate</name>
        <dbReference type="ChEBI" id="CHEBI:597326"/>
    </cofactor>
</comment>
<feature type="domain" description="Aminotransferase class I/classII large" evidence="8">
    <location>
        <begin position="27"/>
        <end position="392"/>
    </location>
</feature>
<dbReference type="GO" id="GO:0042802">
    <property type="term" value="F:identical protein binding"/>
    <property type="evidence" value="ECO:0007669"/>
    <property type="project" value="TreeGrafter"/>
</dbReference>
<dbReference type="RefSeq" id="WP_068813149.1">
    <property type="nucleotide sequence ID" value="NZ_BMIY01000005.1"/>
</dbReference>
<dbReference type="InterPro" id="IPR015422">
    <property type="entry name" value="PyrdxlP-dep_Trfase_small"/>
</dbReference>
<evidence type="ECO:0000256" key="1">
    <source>
        <dbReference type="ARBA" id="ARBA00001933"/>
    </source>
</evidence>
<evidence type="ECO:0000313" key="9">
    <source>
        <dbReference type="EMBL" id="GGG57692.1"/>
    </source>
</evidence>
<keyword evidence="4 9" id="KW-0032">Aminotransferase</keyword>
<evidence type="ECO:0000259" key="8">
    <source>
        <dbReference type="Pfam" id="PF00155"/>
    </source>
</evidence>
<dbReference type="EMBL" id="BMIY01000005">
    <property type="protein sequence ID" value="GGG57692.1"/>
    <property type="molecule type" value="Genomic_DNA"/>
</dbReference>
<keyword evidence="7" id="KW-0175">Coiled coil</keyword>
<evidence type="ECO:0000256" key="6">
    <source>
        <dbReference type="ARBA" id="ARBA00022898"/>
    </source>
</evidence>